<accession>A0A1F5EH94</accession>
<keyword evidence="2" id="KW-0812">Transmembrane</keyword>
<name>A0A1F5EH94_9BACT</name>
<evidence type="ECO:0000256" key="2">
    <source>
        <dbReference type="SAM" id="Phobius"/>
    </source>
</evidence>
<feature type="coiled-coil region" evidence="1">
    <location>
        <begin position="316"/>
        <end position="366"/>
    </location>
</feature>
<keyword evidence="2" id="KW-0472">Membrane</keyword>
<dbReference type="AlphaFoldDB" id="A0A1F5EH94"/>
<evidence type="ECO:0000313" key="3">
    <source>
        <dbReference type="EMBL" id="OGD66753.1"/>
    </source>
</evidence>
<gene>
    <name evidence="3" type="ORF">A2442_01360</name>
</gene>
<feature type="transmembrane region" description="Helical" evidence="2">
    <location>
        <begin position="252"/>
        <end position="271"/>
    </location>
</feature>
<reference evidence="3 4" key="1">
    <citation type="journal article" date="2016" name="Nat. Commun.">
        <title>Thousands of microbial genomes shed light on interconnected biogeochemical processes in an aquifer system.</title>
        <authorList>
            <person name="Anantharaman K."/>
            <person name="Brown C.T."/>
            <person name="Hug L.A."/>
            <person name="Sharon I."/>
            <person name="Castelle C.J."/>
            <person name="Probst A.J."/>
            <person name="Thomas B.C."/>
            <person name="Singh A."/>
            <person name="Wilkins M.J."/>
            <person name="Karaoz U."/>
            <person name="Brodie E.L."/>
            <person name="Williams K.H."/>
            <person name="Hubbard S.S."/>
            <person name="Banfield J.F."/>
        </authorList>
    </citation>
    <scope>NUCLEOTIDE SEQUENCE [LARGE SCALE GENOMIC DNA]</scope>
</reference>
<dbReference type="STRING" id="1797582.A2442_01360"/>
<dbReference type="Proteomes" id="UP000179003">
    <property type="component" value="Unassembled WGS sequence"/>
</dbReference>
<dbReference type="EMBL" id="MFAE01000014">
    <property type="protein sequence ID" value="OGD66753.1"/>
    <property type="molecule type" value="Genomic_DNA"/>
</dbReference>
<keyword evidence="2" id="KW-1133">Transmembrane helix</keyword>
<evidence type="ECO:0000256" key="1">
    <source>
        <dbReference type="SAM" id="Coils"/>
    </source>
</evidence>
<organism evidence="3 4">
    <name type="scientific">Candidatus Campbellbacteria bacterium RIFOXYC2_FULL_35_25</name>
    <dbReference type="NCBI Taxonomy" id="1797582"/>
    <lineage>
        <taxon>Bacteria</taxon>
        <taxon>Candidatus Campbelliibacteriota</taxon>
    </lineage>
</organism>
<evidence type="ECO:0000313" key="4">
    <source>
        <dbReference type="Proteomes" id="UP000179003"/>
    </source>
</evidence>
<keyword evidence="1" id="KW-0175">Coiled coil</keyword>
<proteinExistence type="predicted"/>
<protein>
    <submittedName>
        <fullName evidence="3">Uncharacterized protein</fullName>
    </submittedName>
</protein>
<comment type="caution">
    <text evidence="3">The sequence shown here is derived from an EMBL/GenBank/DDBJ whole genome shotgun (WGS) entry which is preliminary data.</text>
</comment>
<sequence length="369" mass="43142">MKKIEVKITEKDKGTKDLSLLNLRDEVVNFLYKDTVANSTKTDMQFFVLLFFASIQVEQKTFLEKILEDGVPKFKKLNAVFSNRKGYLHAGEYKKMVDEHGLTELFKNDIFFVIIEAVLNIDEIKSRFSELFEKHKKLGDSIISIGEKYSRDLEESFKDFQTSRIQDDRYDEHGNYHDLSKSVYRTVRMRNSRNLDLNLQRYTSIKKITSESPVDLTFLQHIDPQIIFDLWDKYQVAEYMKSMWSTANNSPIIANTVGGIFGGLVVLYAQWKLIDGRKNRTEKKKAKQKFEKSKTENGHILDDLTLRLVDSVLKANERLEKEVEVNRTKVRELSSENLLIQDKDKIKKLEERIAQLENLSVQAKVIDYK</sequence>